<protein>
    <submittedName>
        <fullName evidence="1">Uncharacterized protein</fullName>
    </submittedName>
</protein>
<dbReference type="Proteomes" id="UP000035301">
    <property type="component" value="Unassembled WGS sequence"/>
</dbReference>
<reference evidence="1 2" key="1">
    <citation type="journal article" date="2015" name="Int. J. Syst. Evol. Microbiol.">
        <title>Methanoculleus sediminis sp. nov., a methanogen from sediments near a submarine mud volcano.</title>
        <authorList>
            <person name="Chen S.C."/>
            <person name="Chen M.F."/>
            <person name="Lai M.C."/>
            <person name="Weng C.Y."/>
            <person name="Wu S.Y."/>
            <person name="Lin S."/>
            <person name="Yang T.F."/>
            <person name="Chen P.C."/>
        </authorList>
    </citation>
    <scope>NUCLEOTIDE SEQUENCE [LARGE SCALE GENOMIC DNA]</scope>
    <source>
        <strain evidence="1 2">S3Fa</strain>
    </source>
</reference>
<evidence type="ECO:0000313" key="1">
    <source>
        <dbReference type="EMBL" id="KLK88809.1"/>
    </source>
</evidence>
<keyword evidence="2" id="KW-1185">Reference proteome</keyword>
<name>A0A0H1R1A2_9EURY</name>
<comment type="caution">
    <text evidence="1">The sequence shown here is derived from an EMBL/GenBank/DDBJ whole genome shotgun (WGS) entry which is preliminary data.</text>
</comment>
<sequence>MVLDMFKRFETYDSIEQILAFDWDLLNRAFTKFEIAFPISFTCVFHRILVDIDPNNSFRIFGKKKTPISLAARKIQYDFSCNKLRYKRIPMQVLIVNFGSAYFRINIRQISLASPFQHFRTPFVV</sequence>
<proteinExistence type="predicted"/>
<organism evidence="1 2">
    <name type="scientific">Methanoculleus sediminis</name>
    <dbReference type="NCBI Taxonomy" id="1550566"/>
    <lineage>
        <taxon>Archaea</taxon>
        <taxon>Methanobacteriati</taxon>
        <taxon>Methanobacteriota</taxon>
        <taxon>Stenosarchaea group</taxon>
        <taxon>Methanomicrobia</taxon>
        <taxon>Methanomicrobiales</taxon>
        <taxon>Methanomicrobiaceae</taxon>
        <taxon>Methanoculleus</taxon>
    </lineage>
</organism>
<gene>
    <name evidence="1" type="ORF">SZ63_07505</name>
</gene>
<dbReference type="EMBL" id="JXOJ01000002">
    <property type="protein sequence ID" value="KLK88809.1"/>
    <property type="molecule type" value="Genomic_DNA"/>
</dbReference>
<evidence type="ECO:0000313" key="2">
    <source>
        <dbReference type="Proteomes" id="UP000035301"/>
    </source>
</evidence>
<accession>A0A0H1R1A2</accession>
<dbReference type="AlphaFoldDB" id="A0A0H1R1A2"/>